<dbReference type="InterPro" id="IPR036761">
    <property type="entry name" value="TTHA0802/YceI-like_sf"/>
</dbReference>
<keyword evidence="6" id="KW-1185">Reference proteome</keyword>
<dbReference type="Proteomes" id="UP000501753">
    <property type="component" value="Chromosome"/>
</dbReference>
<dbReference type="Proteomes" id="UP000271291">
    <property type="component" value="Chromosome"/>
</dbReference>
<dbReference type="Pfam" id="PF04264">
    <property type="entry name" value="YceI"/>
    <property type="match status" value="1"/>
</dbReference>
<dbReference type="OrthoDB" id="9811006at2"/>
<dbReference type="PANTHER" id="PTHR34406">
    <property type="entry name" value="PROTEIN YCEI"/>
    <property type="match status" value="1"/>
</dbReference>
<protein>
    <submittedName>
        <fullName evidence="3">YceI family protein</fullName>
    </submittedName>
</protein>
<accession>A0A3S9Z5F2</accession>
<dbReference type="EMBL" id="CP034687">
    <property type="protein sequence ID" value="AZS82992.1"/>
    <property type="molecule type" value="Genomic_DNA"/>
</dbReference>
<evidence type="ECO:0000313" key="4">
    <source>
        <dbReference type="EMBL" id="QCN90157.1"/>
    </source>
</evidence>
<evidence type="ECO:0000313" key="3">
    <source>
        <dbReference type="EMBL" id="AZS82992.1"/>
    </source>
</evidence>
<sequence>MAVHGNAVQFRPTTGTYTIDPAQSAVRFRIRNFFGLVVVRGTFAVDRGEVVVADPVDASTVDAYISAASIDTANAKRDSHVREAAFLDVATHPEMHFRGERVETGDEAHLLHGRLTVRGIGKPAALTLDGLAGDDRRLVCHAVTTVDRYAFGVTKGKGSMGRHLTLELDVVAERN</sequence>
<evidence type="ECO:0000256" key="1">
    <source>
        <dbReference type="ARBA" id="ARBA00008812"/>
    </source>
</evidence>
<proteinExistence type="inferred from homology"/>
<organism evidence="3 5">
    <name type="scientific">Streptomyces griseoviridis</name>
    <dbReference type="NCBI Taxonomy" id="45398"/>
    <lineage>
        <taxon>Bacteria</taxon>
        <taxon>Bacillati</taxon>
        <taxon>Actinomycetota</taxon>
        <taxon>Actinomycetes</taxon>
        <taxon>Kitasatosporales</taxon>
        <taxon>Streptomycetaceae</taxon>
        <taxon>Streptomyces</taxon>
    </lineage>
</organism>
<evidence type="ECO:0000313" key="6">
    <source>
        <dbReference type="Proteomes" id="UP000501753"/>
    </source>
</evidence>
<comment type="similarity">
    <text evidence="1">Belongs to the UPF0312 family.</text>
</comment>
<evidence type="ECO:0000313" key="5">
    <source>
        <dbReference type="Proteomes" id="UP000271291"/>
    </source>
</evidence>
<gene>
    <name evidence="4" type="ORF">DDJ31_38585</name>
    <name evidence="3" type="ORF">ELQ87_00775</name>
</gene>
<dbReference type="AlphaFoldDB" id="A0A3S9Z5F2"/>
<dbReference type="InterPro" id="IPR007372">
    <property type="entry name" value="Lipid/polyisoprenoid-bd_YceI"/>
</dbReference>
<dbReference type="Gene3D" id="2.40.128.110">
    <property type="entry name" value="Lipid/polyisoprenoid-binding, YceI-like"/>
    <property type="match status" value="1"/>
</dbReference>
<reference evidence="4 6" key="1">
    <citation type="submission" date="2018-04" db="EMBL/GenBank/DDBJ databases">
        <title>Complete genome sequences of Streptomyces griseoviridis K61 and characterization of antagonistic properties of biological control agents.</title>
        <authorList>
            <person name="Mariita R.M."/>
            <person name="Sello J.K."/>
        </authorList>
    </citation>
    <scope>NUCLEOTIDE SEQUENCE [LARGE SCALE GENOMIC DNA]</scope>
    <source>
        <strain evidence="4 6">K61</strain>
    </source>
</reference>
<dbReference type="EMBL" id="CP029078">
    <property type="protein sequence ID" value="QCN90157.1"/>
    <property type="molecule type" value="Genomic_DNA"/>
</dbReference>
<dbReference type="SMART" id="SM00867">
    <property type="entry name" value="YceI"/>
    <property type="match status" value="1"/>
</dbReference>
<dbReference type="SUPFAM" id="SSF101874">
    <property type="entry name" value="YceI-like"/>
    <property type="match status" value="1"/>
</dbReference>
<dbReference type="PANTHER" id="PTHR34406:SF1">
    <property type="entry name" value="PROTEIN YCEI"/>
    <property type="match status" value="1"/>
</dbReference>
<evidence type="ECO:0000259" key="2">
    <source>
        <dbReference type="SMART" id="SM00867"/>
    </source>
</evidence>
<reference evidence="3 5" key="2">
    <citation type="submission" date="2018-12" db="EMBL/GenBank/DDBJ databases">
        <title>Streptomyces griseoviridis F1-27 complete genome.</title>
        <authorList>
            <person name="Mariita R.M."/>
            <person name="Sello J.K."/>
        </authorList>
    </citation>
    <scope>NUCLEOTIDE SEQUENCE [LARGE SCALE GENOMIC DNA]</scope>
    <source>
        <strain evidence="3 5">F1-27</strain>
    </source>
</reference>
<feature type="domain" description="Lipid/polyisoprenoid-binding YceI-like" evidence="2">
    <location>
        <begin position="16"/>
        <end position="173"/>
    </location>
</feature>
<dbReference type="RefSeq" id="WP_127175908.1">
    <property type="nucleotide sequence ID" value="NZ_CP029078.1"/>
</dbReference>
<name>A0A3S9Z5F2_STRGD</name>
<dbReference type="KEGG" id="sgd:ELQ87_00775"/>